<protein>
    <submittedName>
        <fullName evidence="1">Uncharacterized protein</fullName>
    </submittedName>
</protein>
<reference evidence="1" key="1">
    <citation type="journal article" date="2014" name="Front. Microbiol.">
        <title>High frequency of phylogenetically diverse reductive dehalogenase-homologous genes in deep subseafloor sedimentary metagenomes.</title>
        <authorList>
            <person name="Kawai M."/>
            <person name="Futagami T."/>
            <person name="Toyoda A."/>
            <person name="Takaki Y."/>
            <person name="Nishi S."/>
            <person name="Hori S."/>
            <person name="Arai W."/>
            <person name="Tsubouchi T."/>
            <person name="Morono Y."/>
            <person name="Uchiyama I."/>
            <person name="Ito T."/>
            <person name="Fujiyama A."/>
            <person name="Inagaki F."/>
            <person name="Takami H."/>
        </authorList>
    </citation>
    <scope>NUCLEOTIDE SEQUENCE</scope>
    <source>
        <strain evidence="1">Expedition CK06-06</strain>
    </source>
</reference>
<organism evidence="1">
    <name type="scientific">marine sediment metagenome</name>
    <dbReference type="NCBI Taxonomy" id="412755"/>
    <lineage>
        <taxon>unclassified sequences</taxon>
        <taxon>metagenomes</taxon>
        <taxon>ecological metagenomes</taxon>
    </lineage>
</organism>
<name>X1BTD2_9ZZZZ</name>
<evidence type="ECO:0000313" key="1">
    <source>
        <dbReference type="EMBL" id="GAG98979.1"/>
    </source>
</evidence>
<gene>
    <name evidence="1" type="ORF">S01H4_51379</name>
</gene>
<dbReference type="AlphaFoldDB" id="X1BTD2"/>
<comment type="caution">
    <text evidence="1">The sequence shown here is derived from an EMBL/GenBank/DDBJ whole genome shotgun (WGS) entry which is preliminary data.</text>
</comment>
<feature type="non-terminal residue" evidence="1">
    <location>
        <position position="1"/>
    </location>
</feature>
<accession>X1BTD2</accession>
<sequence>TTEFYIQNPMKSNFFYNIVYLFYHYHDLFKLMANLVKSKMGH</sequence>
<proteinExistence type="predicted"/>
<dbReference type="EMBL" id="BART01029252">
    <property type="protein sequence ID" value="GAG98979.1"/>
    <property type="molecule type" value="Genomic_DNA"/>
</dbReference>